<feature type="compositionally biased region" description="Low complexity" evidence="2">
    <location>
        <begin position="56"/>
        <end position="69"/>
    </location>
</feature>
<feature type="region of interest" description="Disordered" evidence="2">
    <location>
        <begin position="291"/>
        <end position="319"/>
    </location>
</feature>
<keyword evidence="5" id="KW-1185">Reference proteome</keyword>
<dbReference type="Proteomes" id="UP000039046">
    <property type="component" value="Unassembled WGS sequence"/>
</dbReference>
<feature type="DNA-binding region" description="Homeobox" evidence="1">
    <location>
        <begin position="88"/>
        <end position="150"/>
    </location>
</feature>
<evidence type="ECO:0000313" key="5">
    <source>
        <dbReference type="Proteomes" id="UP000039046"/>
    </source>
</evidence>
<dbReference type="HOGENOM" id="CLU_369692_0_0_1"/>
<dbReference type="GO" id="GO:0005634">
    <property type="term" value="C:nucleus"/>
    <property type="evidence" value="ECO:0007669"/>
    <property type="project" value="UniProtKB-SubCell"/>
</dbReference>
<dbReference type="InterPro" id="IPR009057">
    <property type="entry name" value="Homeodomain-like_sf"/>
</dbReference>
<feature type="region of interest" description="Disordered" evidence="2">
    <location>
        <begin position="497"/>
        <end position="539"/>
    </location>
</feature>
<feature type="region of interest" description="Disordered" evidence="2">
    <location>
        <begin position="34"/>
        <end position="69"/>
    </location>
</feature>
<name>A0A0A1T6K3_9HYPO</name>
<evidence type="ECO:0000256" key="2">
    <source>
        <dbReference type="SAM" id="MobiDB-lite"/>
    </source>
</evidence>
<dbReference type="AlphaFoldDB" id="A0A0A1T6K3"/>
<gene>
    <name evidence="4" type="ORF">VHEMI01878</name>
</gene>
<dbReference type="OrthoDB" id="3521097at2759"/>
<dbReference type="SUPFAM" id="SSF46689">
    <property type="entry name" value="Homeodomain-like"/>
    <property type="match status" value="1"/>
</dbReference>
<dbReference type="InterPro" id="IPR001356">
    <property type="entry name" value="HD"/>
</dbReference>
<keyword evidence="1" id="KW-0238">DNA-binding</keyword>
<feature type="compositionally biased region" description="Basic and acidic residues" evidence="2">
    <location>
        <begin position="291"/>
        <end position="310"/>
    </location>
</feature>
<dbReference type="CDD" id="cd00086">
    <property type="entry name" value="homeodomain"/>
    <property type="match status" value="1"/>
</dbReference>
<comment type="subcellular location">
    <subcellularLocation>
        <location evidence="1">Nucleus</location>
    </subcellularLocation>
</comment>
<protein>
    <recommendedName>
        <fullName evidence="3">Homeobox domain-containing protein</fullName>
    </recommendedName>
</protein>
<reference evidence="4 5" key="1">
    <citation type="journal article" date="2015" name="Genome Announc.">
        <title>Draft Genome Sequence and Gene Annotation of the Entomopathogenic Fungus Verticillium hemipterigenum.</title>
        <authorList>
            <person name="Horn F."/>
            <person name="Habel A."/>
            <person name="Scharf D.H."/>
            <person name="Dworschak J."/>
            <person name="Brakhage A.A."/>
            <person name="Guthke R."/>
            <person name="Hertweck C."/>
            <person name="Linde J."/>
        </authorList>
    </citation>
    <scope>NUCLEOTIDE SEQUENCE [LARGE SCALE GENOMIC DNA]</scope>
</reference>
<feature type="region of interest" description="Disordered" evidence="2">
    <location>
        <begin position="731"/>
        <end position="759"/>
    </location>
</feature>
<dbReference type="PROSITE" id="PS50071">
    <property type="entry name" value="HOMEOBOX_2"/>
    <property type="match status" value="1"/>
</dbReference>
<proteinExistence type="predicted"/>
<keyword evidence="1" id="KW-0371">Homeobox</keyword>
<evidence type="ECO:0000313" key="4">
    <source>
        <dbReference type="EMBL" id="CEJ81765.1"/>
    </source>
</evidence>
<dbReference type="PANTHER" id="PTHR38166">
    <property type="entry name" value="C2H2-TYPE DOMAIN-CONTAINING PROTEIN-RELATED"/>
    <property type="match status" value="1"/>
</dbReference>
<sequence>MILALGVHRDVIWLGIRLHAGAILNDAMSRPFPTGNLQFPKEPGTKSSAMPLTDHSLSSASPEASSTTTTTWLTSTLEARIDGSVPSAKDRLMNLTRRQKRTLESWFQENPRPSRFSKVVLIESFGGNEDQVGAIHLWFIIRRKIATRRQRVSPVLLAPIPNPVLQASPFLRPPARSPTLYRLEDRRAPNVRKYSDSLDVAHQLRRFTLGPSPPLLVAMDSDCSPMDDRLMADVEPFEMTASKIRRKSVNKVKEWMQEAGQPPLSSPEGDPGHLWPGRYFNVKSTASSYDEGYHSRSSVDVRHSEGDHSRSPSGLSHGLRRMSFASMGKSDRSDFHSPQALELPLSGWEWNSNNSYVFEPSHRDVSPMRTDSGLCLFPQDSIPRIQMESDICPVTLVGAEPNVVLEEKPRRPSDDSQMPLSNAATEDFEDGELSMWTEENQKAVDVSKYVSLETRKWFHDRLIYAFAQSRVERVAILTAHGDYPYAAGDHGSIICDSAVPSSSDNPRNPLKRRRKSKEDEEDKNGPHRSPPAQNNSACMAQEDDGSRLLACPFCKWKPLTYRSCQGMVLREISRVKQHLWRNHQVPIHCVICFTEFPTEADRDEHLRQRNCSLQQAKQWEGVTVEQKAALRRRVDPTKSRREQWNGIFQILFPGHPLPESPYTERLLSAELVALQDYIVQEWPSVFDRLVETRLPTELQSQEAVVRAFSASVFEDAVGTILERFGATREGSVSPDSGYASRQVPVPPRIEVRPPSMGGNNSEYTVHAGPSGTTPRLSELGHEYFISDDLLFDWNNTTWGATS</sequence>
<dbReference type="EMBL" id="CDHN01000001">
    <property type="protein sequence ID" value="CEJ81765.1"/>
    <property type="molecule type" value="Genomic_DNA"/>
</dbReference>
<feature type="domain" description="Homeobox" evidence="3">
    <location>
        <begin position="86"/>
        <end position="149"/>
    </location>
</feature>
<dbReference type="Gene3D" id="1.10.10.60">
    <property type="entry name" value="Homeodomain-like"/>
    <property type="match status" value="1"/>
</dbReference>
<accession>A0A0A1T6K3</accession>
<evidence type="ECO:0000259" key="3">
    <source>
        <dbReference type="PROSITE" id="PS50071"/>
    </source>
</evidence>
<organism evidence="4 5">
    <name type="scientific">[Torrubiella] hemipterigena</name>
    <dbReference type="NCBI Taxonomy" id="1531966"/>
    <lineage>
        <taxon>Eukaryota</taxon>
        <taxon>Fungi</taxon>
        <taxon>Dikarya</taxon>
        <taxon>Ascomycota</taxon>
        <taxon>Pezizomycotina</taxon>
        <taxon>Sordariomycetes</taxon>
        <taxon>Hypocreomycetidae</taxon>
        <taxon>Hypocreales</taxon>
        <taxon>Clavicipitaceae</taxon>
        <taxon>Clavicipitaceae incertae sedis</taxon>
        <taxon>'Torrubiella' clade</taxon>
    </lineage>
</organism>
<keyword evidence="1" id="KW-0539">Nucleus</keyword>
<dbReference type="STRING" id="1531966.A0A0A1T6K3"/>
<evidence type="ECO:0000256" key="1">
    <source>
        <dbReference type="PROSITE-ProRule" id="PRU00108"/>
    </source>
</evidence>
<dbReference type="GO" id="GO:0003677">
    <property type="term" value="F:DNA binding"/>
    <property type="evidence" value="ECO:0007669"/>
    <property type="project" value="UniProtKB-UniRule"/>
</dbReference>
<dbReference type="PANTHER" id="PTHR38166:SF1">
    <property type="entry name" value="C2H2-TYPE DOMAIN-CONTAINING PROTEIN"/>
    <property type="match status" value="1"/>
</dbReference>